<dbReference type="PANTHER" id="PTHR24321">
    <property type="entry name" value="DEHYDROGENASES, SHORT CHAIN"/>
    <property type="match status" value="1"/>
</dbReference>
<dbReference type="InterPro" id="IPR036291">
    <property type="entry name" value="NAD(P)-bd_dom_sf"/>
</dbReference>
<comment type="caution">
    <text evidence="3">The sequence shown here is derived from an EMBL/GenBank/DDBJ whole genome shotgun (WGS) entry which is preliminary data.</text>
</comment>
<dbReference type="Gene3D" id="3.40.50.720">
    <property type="entry name" value="NAD(P)-binding Rossmann-like Domain"/>
    <property type="match status" value="1"/>
</dbReference>
<name>A0A243W7R6_9BACT</name>
<evidence type="ECO:0000313" key="3">
    <source>
        <dbReference type="EMBL" id="OUJ71073.1"/>
    </source>
</evidence>
<evidence type="ECO:0000313" key="4">
    <source>
        <dbReference type="Proteomes" id="UP000194873"/>
    </source>
</evidence>
<dbReference type="FunFam" id="3.40.50.720:FF:000084">
    <property type="entry name" value="Short-chain dehydrogenase reductase"/>
    <property type="match status" value="1"/>
</dbReference>
<dbReference type="GO" id="GO:0016491">
    <property type="term" value="F:oxidoreductase activity"/>
    <property type="evidence" value="ECO:0007669"/>
    <property type="project" value="UniProtKB-KW"/>
</dbReference>
<evidence type="ECO:0000256" key="2">
    <source>
        <dbReference type="ARBA" id="ARBA00023002"/>
    </source>
</evidence>
<proteinExistence type="inferred from homology"/>
<dbReference type="CDD" id="cd05233">
    <property type="entry name" value="SDR_c"/>
    <property type="match status" value="1"/>
</dbReference>
<dbReference type="InterPro" id="IPR020904">
    <property type="entry name" value="Sc_DH/Rdtase_CS"/>
</dbReference>
<accession>A0A243W7R6</accession>
<keyword evidence="4" id="KW-1185">Reference proteome</keyword>
<dbReference type="Proteomes" id="UP000194873">
    <property type="component" value="Unassembled WGS sequence"/>
</dbReference>
<gene>
    <name evidence="3" type="ORF">BXP70_22905</name>
</gene>
<dbReference type="NCBIfam" id="NF005559">
    <property type="entry name" value="PRK07231.1"/>
    <property type="match status" value="1"/>
</dbReference>
<dbReference type="PRINTS" id="PR00080">
    <property type="entry name" value="SDRFAMILY"/>
</dbReference>
<dbReference type="Pfam" id="PF13561">
    <property type="entry name" value="adh_short_C2"/>
    <property type="match status" value="1"/>
</dbReference>
<dbReference type="PANTHER" id="PTHR24321:SF11">
    <property type="entry name" value="BLR0893 PROTEIN"/>
    <property type="match status" value="1"/>
</dbReference>
<sequence length="251" mass="26170">MKPFQDKVALVTGGSSGIGRATAIAFAEQGARVVIASRRAAESEETLRLVRAAGSDGLFVPTDVTREADLANLIARLDAVYGRLDFAFNNAGTLGDLVPITEQTPENFLHVMTTNVQSVLLGMKHQINYMRAHGGGSIVNNSSVYGLRAFPTGSVYAASKHAIIGLTKAAALEVATAGIRVNAVLPAVTYTEMSERVRVEAGLSPEESGAGHPISRVGQPSEIASAVIYLCSEGAGFITGHSLVLDGGMMA</sequence>
<dbReference type="PRINTS" id="PR00081">
    <property type="entry name" value="GDHRDH"/>
</dbReference>
<comment type="similarity">
    <text evidence="1">Belongs to the short-chain dehydrogenases/reductases (SDR) family.</text>
</comment>
<dbReference type="EMBL" id="MTSE01000019">
    <property type="protein sequence ID" value="OUJ71073.1"/>
    <property type="molecule type" value="Genomic_DNA"/>
</dbReference>
<reference evidence="3 4" key="1">
    <citation type="submission" date="2017-01" db="EMBL/GenBank/DDBJ databases">
        <title>A new Hymenobacter.</title>
        <authorList>
            <person name="Liang Y."/>
            <person name="Feng F."/>
        </authorList>
    </citation>
    <scope>NUCLEOTIDE SEQUENCE [LARGE SCALE GENOMIC DNA]</scope>
    <source>
        <strain evidence="3">MIMBbqt21</strain>
    </source>
</reference>
<dbReference type="RefSeq" id="WP_086596448.1">
    <property type="nucleotide sequence ID" value="NZ_MTSE01000019.1"/>
</dbReference>
<organism evidence="3 4">
    <name type="scientific">Hymenobacter crusticola</name>
    <dbReference type="NCBI Taxonomy" id="1770526"/>
    <lineage>
        <taxon>Bacteria</taxon>
        <taxon>Pseudomonadati</taxon>
        <taxon>Bacteroidota</taxon>
        <taxon>Cytophagia</taxon>
        <taxon>Cytophagales</taxon>
        <taxon>Hymenobacteraceae</taxon>
        <taxon>Hymenobacter</taxon>
    </lineage>
</organism>
<dbReference type="InterPro" id="IPR002347">
    <property type="entry name" value="SDR_fam"/>
</dbReference>
<dbReference type="AlphaFoldDB" id="A0A243W7R6"/>
<evidence type="ECO:0000256" key="1">
    <source>
        <dbReference type="ARBA" id="ARBA00006484"/>
    </source>
</evidence>
<dbReference type="SUPFAM" id="SSF51735">
    <property type="entry name" value="NAD(P)-binding Rossmann-fold domains"/>
    <property type="match status" value="1"/>
</dbReference>
<dbReference type="PROSITE" id="PS00061">
    <property type="entry name" value="ADH_SHORT"/>
    <property type="match status" value="1"/>
</dbReference>
<dbReference type="OrthoDB" id="9804104at2"/>
<protein>
    <submittedName>
        <fullName evidence="3">Short chain dehydrogenase</fullName>
    </submittedName>
</protein>
<keyword evidence="2" id="KW-0560">Oxidoreductase</keyword>